<dbReference type="SUPFAM" id="SSF56281">
    <property type="entry name" value="Metallo-hydrolase/oxidoreductase"/>
    <property type="match status" value="1"/>
</dbReference>
<proteinExistence type="predicted"/>
<dbReference type="CDD" id="cd16279">
    <property type="entry name" value="metallo-hydrolase-like_MBL-fold"/>
    <property type="match status" value="1"/>
</dbReference>
<dbReference type="InterPro" id="IPR001279">
    <property type="entry name" value="Metallo-B-lactamas"/>
</dbReference>
<dbReference type="PANTHER" id="PTHR42663:SF6">
    <property type="entry name" value="HYDROLASE C777.06C-RELATED"/>
    <property type="match status" value="1"/>
</dbReference>
<reference evidence="2 3" key="1">
    <citation type="submission" date="2022-03" db="EMBL/GenBank/DDBJ databases">
        <authorList>
            <person name="Macdonald S."/>
            <person name="Ahmed S."/>
            <person name="Newling K."/>
        </authorList>
    </citation>
    <scope>NUCLEOTIDE SEQUENCE [LARGE SCALE GENOMIC DNA]</scope>
</reference>
<evidence type="ECO:0000259" key="1">
    <source>
        <dbReference type="Pfam" id="PF12706"/>
    </source>
</evidence>
<evidence type="ECO:0000313" key="2">
    <source>
        <dbReference type="EMBL" id="CAH8353281.1"/>
    </source>
</evidence>
<sequence length="344" mass="39257">MNGSFEGDGSALIFLGTGCSSAVPNAMCLIQKSESPCHVCSQSLSIPPDRNRNYRGNTSLFIDYYCQSDGKHKYIQIDVGKTFREQVLLWFTLHNIPQVDSIILTHEHADAVLGLDDIRAVQPFSPTNDIDPTPIFVTQFAMDRKTLRFTLGDFEGDLRSRILLRWRRCRRRIRLKKLKEGQKVRRVTQLDWRVIEEDCDKPFVASDLSFTPLPVSSVELVIHVSLLDLCPETQILFMPLVMHGADYVCFGFIFGEKSIVAYISDVSRFPLSTEYVISKSGGGQLDLLILDTLYKTGSHNTHLCFPQTLETIKRLSPKRALLIGMTHEFDHHQDNEFLEEWSKR</sequence>
<accession>A0ABC8K3D9</accession>
<organism evidence="2 3">
    <name type="scientific">Eruca vesicaria subsp. sativa</name>
    <name type="common">Garden rocket</name>
    <name type="synonym">Eruca sativa</name>
    <dbReference type="NCBI Taxonomy" id="29727"/>
    <lineage>
        <taxon>Eukaryota</taxon>
        <taxon>Viridiplantae</taxon>
        <taxon>Streptophyta</taxon>
        <taxon>Embryophyta</taxon>
        <taxon>Tracheophyta</taxon>
        <taxon>Spermatophyta</taxon>
        <taxon>Magnoliopsida</taxon>
        <taxon>eudicotyledons</taxon>
        <taxon>Gunneridae</taxon>
        <taxon>Pentapetalae</taxon>
        <taxon>rosids</taxon>
        <taxon>malvids</taxon>
        <taxon>Brassicales</taxon>
        <taxon>Brassicaceae</taxon>
        <taxon>Brassiceae</taxon>
        <taxon>Eruca</taxon>
    </lineage>
</organism>
<dbReference type="InterPro" id="IPR036866">
    <property type="entry name" value="RibonucZ/Hydroxyglut_hydro"/>
</dbReference>
<protein>
    <recommendedName>
        <fullName evidence="1">Metallo-beta-lactamase domain-containing protein</fullName>
    </recommendedName>
</protein>
<evidence type="ECO:0000313" key="3">
    <source>
        <dbReference type="Proteomes" id="UP001642260"/>
    </source>
</evidence>
<dbReference type="Pfam" id="PF12706">
    <property type="entry name" value="Lactamase_B_2"/>
    <property type="match status" value="1"/>
</dbReference>
<dbReference type="Proteomes" id="UP001642260">
    <property type="component" value="Unassembled WGS sequence"/>
</dbReference>
<keyword evidence="3" id="KW-1185">Reference proteome</keyword>
<feature type="domain" description="Metallo-beta-lactamase" evidence="1">
    <location>
        <begin position="75"/>
        <end position="324"/>
    </location>
</feature>
<name>A0ABC8K3D9_ERUVS</name>
<dbReference type="Gene3D" id="3.60.15.10">
    <property type="entry name" value="Ribonuclease Z/Hydroxyacylglutathione hydrolase-like"/>
    <property type="match status" value="1"/>
</dbReference>
<gene>
    <name evidence="2" type="ORF">ERUC_LOCUS19036</name>
</gene>
<dbReference type="PANTHER" id="PTHR42663">
    <property type="entry name" value="HYDROLASE C777.06C-RELATED-RELATED"/>
    <property type="match status" value="1"/>
</dbReference>
<dbReference type="EMBL" id="CAKOAT010180488">
    <property type="protein sequence ID" value="CAH8353281.1"/>
    <property type="molecule type" value="Genomic_DNA"/>
</dbReference>
<dbReference type="AlphaFoldDB" id="A0ABC8K3D9"/>
<comment type="caution">
    <text evidence="2">The sequence shown here is derived from an EMBL/GenBank/DDBJ whole genome shotgun (WGS) entry which is preliminary data.</text>
</comment>